<evidence type="ECO:0000256" key="5">
    <source>
        <dbReference type="ARBA" id="ARBA00022892"/>
    </source>
</evidence>
<proteinExistence type="inferred from homology"/>
<keyword evidence="3 10" id="KW-0812">Transmembrane</keyword>
<keyword evidence="7" id="KW-0175">Coiled coil</keyword>
<comment type="caution">
    <text evidence="12">The sequence shown here is derived from an EMBL/GenBank/DDBJ whole genome shotgun (WGS) entry which is preliminary data.</text>
</comment>
<keyword evidence="6 10" id="KW-1133">Transmembrane helix</keyword>
<dbReference type="Pfam" id="PF03908">
    <property type="entry name" value="Sec20"/>
    <property type="match status" value="1"/>
</dbReference>
<evidence type="ECO:0000256" key="8">
    <source>
        <dbReference type="ARBA" id="ARBA00023136"/>
    </source>
</evidence>
<evidence type="ECO:0000256" key="10">
    <source>
        <dbReference type="SAM" id="Phobius"/>
    </source>
</evidence>
<keyword evidence="8 10" id="KW-0472">Membrane</keyword>
<evidence type="ECO:0000256" key="1">
    <source>
        <dbReference type="ARBA" id="ARBA00004163"/>
    </source>
</evidence>
<name>A0A3L6KRZ3_9TRYP</name>
<dbReference type="InterPro" id="IPR005606">
    <property type="entry name" value="Sec20"/>
</dbReference>
<comment type="similarity">
    <text evidence="9">Belongs to the SEC20 family.</text>
</comment>
<dbReference type="PANTHER" id="PTHR12825:SF0">
    <property type="entry name" value="VESICLE TRANSPORT PROTEIN SEC20"/>
    <property type="match status" value="1"/>
</dbReference>
<dbReference type="GO" id="GO:0031201">
    <property type="term" value="C:SNARE complex"/>
    <property type="evidence" value="ECO:0007669"/>
    <property type="project" value="TreeGrafter"/>
</dbReference>
<evidence type="ECO:0000256" key="7">
    <source>
        <dbReference type="ARBA" id="ARBA00023054"/>
    </source>
</evidence>
<evidence type="ECO:0000313" key="12">
    <source>
        <dbReference type="EMBL" id="RHW67214.1"/>
    </source>
</evidence>
<protein>
    <submittedName>
        <fullName evidence="12">Sec20</fullName>
    </submittedName>
</protein>
<keyword evidence="5" id="KW-0931">ER-Golgi transport</keyword>
<organism evidence="12 13">
    <name type="scientific">Trypanosoma brucei equiperdum</name>
    <dbReference type="NCBI Taxonomy" id="630700"/>
    <lineage>
        <taxon>Eukaryota</taxon>
        <taxon>Discoba</taxon>
        <taxon>Euglenozoa</taxon>
        <taxon>Kinetoplastea</taxon>
        <taxon>Metakinetoplastina</taxon>
        <taxon>Trypanosomatida</taxon>
        <taxon>Trypanosomatidae</taxon>
        <taxon>Trypanosoma</taxon>
    </lineage>
</organism>
<dbReference type="AlphaFoldDB" id="A0A3L6KRZ3"/>
<feature type="transmembrane region" description="Helical" evidence="10">
    <location>
        <begin position="201"/>
        <end position="219"/>
    </location>
</feature>
<dbReference type="GO" id="GO:0005789">
    <property type="term" value="C:endoplasmic reticulum membrane"/>
    <property type="evidence" value="ECO:0007669"/>
    <property type="project" value="UniProtKB-SubCell"/>
</dbReference>
<dbReference type="Proteomes" id="UP000266743">
    <property type="component" value="Unassembled WGS sequence"/>
</dbReference>
<accession>A0A3L6KRZ3</accession>
<evidence type="ECO:0000256" key="2">
    <source>
        <dbReference type="ARBA" id="ARBA00022448"/>
    </source>
</evidence>
<keyword evidence="2" id="KW-0813">Transport</keyword>
<dbReference type="InterPro" id="IPR056173">
    <property type="entry name" value="Sec20_C"/>
</dbReference>
<gene>
    <name evidence="12" type="ORF">DPX39_000035000</name>
</gene>
<comment type="subcellular location">
    <subcellularLocation>
        <location evidence="1">Endoplasmic reticulum membrane</location>
        <topology evidence="1">Single-pass type IV membrane protein</topology>
    </subcellularLocation>
</comment>
<evidence type="ECO:0000256" key="6">
    <source>
        <dbReference type="ARBA" id="ARBA00022989"/>
    </source>
</evidence>
<keyword evidence="4" id="KW-0256">Endoplasmic reticulum</keyword>
<dbReference type="GO" id="GO:0005484">
    <property type="term" value="F:SNAP receptor activity"/>
    <property type="evidence" value="ECO:0007669"/>
    <property type="project" value="InterPro"/>
</dbReference>
<evidence type="ECO:0000259" key="11">
    <source>
        <dbReference type="Pfam" id="PF03908"/>
    </source>
</evidence>
<reference evidence="12 13" key="1">
    <citation type="submission" date="2018-09" db="EMBL/GenBank/DDBJ databases">
        <title>whole genome sequence of T. equiperdum IVM-t1 strain.</title>
        <authorList>
            <person name="Suganuma K."/>
        </authorList>
    </citation>
    <scope>NUCLEOTIDE SEQUENCE [LARGE SCALE GENOMIC DNA]</scope>
    <source>
        <strain evidence="12 13">IVM-t1</strain>
    </source>
</reference>
<evidence type="ECO:0000256" key="9">
    <source>
        <dbReference type="ARBA" id="ARBA00037934"/>
    </source>
</evidence>
<sequence length="232" mass="25521">MERDLNDSRAVMQRDAGEKDTFSLELLIALERWAGSKLSELNRAVKTHQHTRTQHTRRAAMSVIGTSQHVVEELAKVIAMVHQQRKQMTEGALPTSFVTLVAQLESHRAAICRALPAAAAAVEASGEESAAEKVNALRSLMHTRSILNAELHKVQGAVKELSGSSESLEMLHGALQNVNATVEIAQKMVGKLLSIKTVDDIVLRVSLFCFVLVVAYIITQRVFGFFPSVVRR</sequence>
<evidence type="ECO:0000256" key="4">
    <source>
        <dbReference type="ARBA" id="ARBA00022824"/>
    </source>
</evidence>
<feature type="domain" description="Sec20 C-terminal" evidence="11">
    <location>
        <begin position="138"/>
        <end position="222"/>
    </location>
</feature>
<dbReference type="GO" id="GO:0006890">
    <property type="term" value="P:retrograde vesicle-mediated transport, Golgi to endoplasmic reticulum"/>
    <property type="evidence" value="ECO:0007669"/>
    <property type="project" value="InterPro"/>
</dbReference>
<evidence type="ECO:0000256" key="3">
    <source>
        <dbReference type="ARBA" id="ARBA00022692"/>
    </source>
</evidence>
<dbReference type="PANTHER" id="PTHR12825">
    <property type="entry name" value="BNIP1-RELATED"/>
    <property type="match status" value="1"/>
</dbReference>
<dbReference type="EMBL" id="QSBY01000015">
    <property type="protein sequence ID" value="RHW67214.1"/>
    <property type="molecule type" value="Genomic_DNA"/>
</dbReference>
<evidence type="ECO:0000313" key="13">
    <source>
        <dbReference type="Proteomes" id="UP000266743"/>
    </source>
</evidence>